<feature type="region of interest" description="Disordered" evidence="1">
    <location>
        <begin position="1"/>
        <end position="67"/>
    </location>
</feature>
<evidence type="ECO:0000256" key="1">
    <source>
        <dbReference type="SAM" id="MobiDB-lite"/>
    </source>
</evidence>
<gene>
    <name evidence="2" type="ORF">Adt_12814</name>
</gene>
<name>A0ABD1URU3_9LAMI</name>
<dbReference type="Proteomes" id="UP001604336">
    <property type="component" value="Unassembled WGS sequence"/>
</dbReference>
<comment type="caution">
    <text evidence="2">The sequence shown here is derived from an EMBL/GenBank/DDBJ whole genome shotgun (WGS) entry which is preliminary data.</text>
</comment>
<protein>
    <submittedName>
        <fullName evidence="2">Uncharacterized protein</fullName>
    </submittedName>
</protein>
<reference evidence="3" key="1">
    <citation type="submission" date="2024-07" db="EMBL/GenBank/DDBJ databases">
        <title>Two chromosome-level genome assemblies of Korean endemic species Abeliophyllum distichum and Forsythia ovata (Oleaceae).</title>
        <authorList>
            <person name="Jang H."/>
        </authorList>
    </citation>
    <scope>NUCLEOTIDE SEQUENCE [LARGE SCALE GENOMIC DNA]</scope>
</reference>
<dbReference type="EMBL" id="JBFOLK010000003">
    <property type="protein sequence ID" value="KAL2527760.1"/>
    <property type="molecule type" value="Genomic_DNA"/>
</dbReference>
<dbReference type="AlphaFoldDB" id="A0ABD1URU3"/>
<feature type="compositionally biased region" description="Basic residues" evidence="1">
    <location>
        <begin position="1"/>
        <end position="16"/>
    </location>
</feature>
<accession>A0ABD1URU3</accession>
<sequence length="103" mass="11299">MRRVKSRRNMIHKQSKAKANDNCGNMNREREEAVERGIQDDSKSPAVGIQDDSKSPNKKGNCPSEGGKLYDDIIGVVGLPPAIAFSSNPMPAMSSNREESMHV</sequence>
<proteinExistence type="predicted"/>
<evidence type="ECO:0000313" key="2">
    <source>
        <dbReference type="EMBL" id="KAL2527760.1"/>
    </source>
</evidence>
<evidence type="ECO:0000313" key="3">
    <source>
        <dbReference type="Proteomes" id="UP001604336"/>
    </source>
</evidence>
<feature type="compositionally biased region" description="Basic and acidic residues" evidence="1">
    <location>
        <begin position="27"/>
        <end position="43"/>
    </location>
</feature>
<organism evidence="2 3">
    <name type="scientific">Abeliophyllum distichum</name>
    <dbReference type="NCBI Taxonomy" id="126358"/>
    <lineage>
        <taxon>Eukaryota</taxon>
        <taxon>Viridiplantae</taxon>
        <taxon>Streptophyta</taxon>
        <taxon>Embryophyta</taxon>
        <taxon>Tracheophyta</taxon>
        <taxon>Spermatophyta</taxon>
        <taxon>Magnoliopsida</taxon>
        <taxon>eudicotyledons</taxon>
        <taxon>Gunneridae</taxon>
        <taxon>Pentapetalae</taxon>
        <taxon>asterids</taxon>
        <taxon>lamiids</taxon>
        <taxon>Lamiales</taxon>
        <taxon>Oleaceae</taxon>
        <taxon>Forsythieae</taxon>
        <taxon>Abeliophyllum</taxon>
    </lineage>
</organism>
<keyword evidence="3" id="KW-1185">Reference proteome</keyword>